<dbReference type="FunFam" id="3.20.20.100:FF:000004">
    <property type="entry name" value="Oxidoreductase, aldo/keto reductase"/>
    <property type="match status" value="1"/>
</dbReference>
<dbReference type="Proteomes" id="UP000199208">
    <property type="component" value="Unassembled WGS sequence"/>
</dbReference>
<dbReference type="InterPro" id="IPR020471">
    <property type="entry name" value="AKR"/>
</dbReference>
<dbReference type="Pfam" id="PF00248">
    <property type="entry name" value="Aldo_ket_red"/>
    <property type="match status" value="1"/>
</dbReference>
<evidence type="ECO:0000313" key="4">
    <source>
        <dbReference type="Proteomes" id="UP000199208"/>
    </source>
</evidence>
<feature type="domain" description="NADP-dependent oxidoreductase" evidence="2">
    <location>
        <begin position="15"/>
        <end position="305"/>
    </location>
</feature>
<dbReference type="AlphaFoldDB" id="A0A1G5RWR5"/>
<dbReference type="GO" id="GO:0005829">
    <property type="term" value="C:cytosol"/>
    <property type="evidence" value="ECO:0007669"/>
    <property type="project" value="UniProtKB-ARBA"/>
</dbReference>
<dbReference type="STRING" id="1120920.SAMN03080599_01139"/>
<dbReference type="SUPFAM" id="SSF51430">
    <property type="entry name" value="NAD(P)-linked oxidoreductase"/>
    <property type="match status" value="1"/>
</dbReference>
<keyword evidence="1" id="KW-0560">Oxidoreductase</keyword>
<dbReference type="OrthoDB" id="9804790at2"/>
<dbReference type="PANTHER" id="PTHR43364:SF4">
    <property type="entry name" value="NAD(P)-LINKED OXIDOREDUCTASE SUPERFAMILY PROTEIN"/>
    <property type="match status" value="1"/>
</dbReference>
<name>A0A1G5RWR5_9FIRM</name>
<dbReference type="Gene3D" id="3.20.20.100">
    <property type="entry name" value="NADP-dependent oxidoreductase domain"/>
    <property type="match status" value="1"/>
</dbReference>
<evidence type="ECO:0000313" key="3">
    <source>
        <dbReference type="EMBL" id="SCZ78180.1"/>
    </source>
</evidence>
<gene>
    <name evidence="3" type="ORF">SAMN03080599_01139</name>
</gene>
<proteinExistence type="predicted"/>
<organism evidence="3 4">
    <name type="scientific">Acidaminobacter hydrogenoformans DSM 2784</name>
    <dbReference type="NCBI Taxonomy" id="1120920"/>
    <lineage>
        <taxon>Bacteria</taxon>
        <taxon>Bacillati</taxon>
        <taxon>Bacillota</taxon>
        <taxon>Clostridia</taxon>
        <taxon>Peptostreptococcales</taxon>
        <taxon>Acidaminobacteraceae</taxon>
        <taxon>Acidaminobacter</taxon>
    </lineage>
</organism>
<dbReference type="InterPro" id="IPR050523">
    <property type="entry name" value="AKR_Detox_Biosynth"/>
</dbReference>
<keyword evidence="4" id="KW-1185">Reference proteome</keyword>
<dbReference type="CDD" id="cd19083">
    <property type="entry name" value="AKR_AKR11A1_11D1"/>
    <property type="match status" value="1"/>
</dbReference>
<sequence>MQKIKLKKTDIDISRIGLGTNAVGGHNLYSALDEAEGRALVREALAQGITFFDTADAYGLGRSEELLGEVLRGKRNEVVIATKGAIQNGADGSRRINNRPEYLRSALEASLKRLETDYVDLYYIHYVDPEVPLAESVGALERLKEEGKIRAIGLSNATAEELKAANHSGALNAYQGPYNLLQREVEAAHLPYCVETGIAFVPYGPLAFGILGGKYGPDFKLSPEDWRNKVALFHKEQFQANLHRVSRLKLIADGKNTTLSNLALAWLLHQPGVDAVIPGGKRPEQVAENVKGALVTLTEEELALILNAVK</sequence>
<dbReference type="RefSeq" id="WP_092589935.1">
    <property type="nucleotide sequence ID" value="NZ_FMWL01000004.1"/>
</dbReference>
<accession>A0A1G5RWR5</accession>
<protein>
    <submittedName>
        <fullName evidence="3">Predicted oxidoreductase</fullName>
    </submittedName>
</protein>
<dbReference type="GO" id="GO:0016491">
    <property type="term" value="F:oxidoreductase activity"/>
    <property type="evidence" value="ECO:0007669"/>
    <property type="project" value="UniProtKB-KW"/>
</dbReference>
<dbReference type="InterPro" id="IPR023210">
    <property type="entry name" value="NADP_OxRdtase_dom"/>
</dbReference>
<dbReference type="EMBL" id="FMWL01000004">
    <property type="protein sequence ID" value="SCZ78180.1"/>
    <property type="molecule type" value="Genomic_DNA"/>
</dbReference>
<evidence type="ECO:0000259" key="2">
    <source>
        <dbReference type="Pfam" id="PF00248"/>
    </source>
</evidence>
<dbReference type="InterPro" id="IPR036812">
    <property type="entry name" value="NAD(P)_OxRdtase_dom_sf"/>
</dbReference>
<dbReference type="PANTHER" id="PTHR43364">
    <property type="entry name" value="NADH-SPECIFIC METHYLGLYOXAL REDUCTASE-RELATED"/>
    <property type="match status" value="1"/>
</dbReference>
<reference evidence="3 4" key="1">
    <citation type="submission" date="2016-10" db="EMBL/GenBank/DDBJ databases">
        <authorList>
            <person name="de Groot N.N."/>
        </authorList>
    </citation>
    <scope>NUCLEOTIDE SEQUENCE [LARGE SCALE GENOMIC DNA]</scope>
    <source>
        <strain evidence="3 4">DSM 2784</strain>
    </source>
</reference>
<evidence type="ECO:0000256" key="1">
    <source>
        <dbReference type="ARBA" id="ARBA00023002"/>
    </source>
</evidence>
<dbReference type="PRINTS" id="PR00069">
    <property type="entry name" value="ALDKETRDTASE"/>
</dbReference>